<dbReference type="Proteomes" id="UP000157603">
    <property type="component" value="Segment"/>
</dbReference>
<feature type="compositionally biased region" description="Low complexity" evidence="1">
    <location>
        <begin position="296"/>
        <end position="311"/>
    </location>
</feature>
<proteinExistence type="predicted"/>
<feature type="region of interest" description="Disordered" evidence="1">
    <location>
        <begin position="708"/>
        <end position="731"/>
    </location>
</feature>
<gene>
    <name evidence="2" type="primary">E32</name>
</gene>
<protein>
    <submittedName>
        <fullName evidence="2">Protein E32</fullName>
    </submittedName>
</protein>
<feature type="region of interest" description="Disordered" evidence="1">
    <location>
        <begin position="214"/>
        <end position="327"/>
    </location>
</feature>
<feature type="compositionally biased region" description="Polar residues" evidence="1">
    <location>
        <begin position="279"/>
        <end position="294"/>
    </location>
</feature>
<dbReference type="EMBL" id="KC618527">
    <property type="protein sequence ID" value="AGG16055.1"/>
    <property type="molecule type" value="Genomic_DNA"/>
</dbReference>
<name>M1RV70_ELHV1</name>
<feature type="compositionally biased region" description="Basic and acidic residues" evidence="1">
    <location>
        <begin position="242"/>
        <end position="261"/>
    </location>
</feature>
<evidence type="ECO:0000313" key="2">
    <source>
        <dbReference type="EMBL" id="AGG16055.1"/>
    </source>
</evidence>
<feature type="compositionally biased region" description="Low complexity" evidence="1">
    <location>
        <begin position="185"/>
        <end position="199"/>
    </location>
</feature>
<evidence type="ECO:0000256" key="1">
    <source>
        <dbReference type="SAM" id="MobiDB-lite"/>
    </source>
</evidence>
<feature type="region of interest" description="Disordered" evidence="1">
    <location>
        <begin position="148"/>
        <end position="199"/>
    </location>
</feature>
<sequence>MRRFWGSRSNGGDTKKAIKKGVAASSGRINNILFGHRNHHNHRPRTEEPYEEIHFPRSLRYNRRASPFTYPNTTEVCSLPRCTYRRPASIPPISEIFDTTGFGGRGCHRHHTATTIDTHDFFKLHLLYDGGIGPDRENRGLRQSAAVRQPLREAGTRGDPPSPPISISTIYQPKHHQPVPIPCGSNSDPPSSPLELPSTASSLLSREVENFMQQRPLPPLPSHPFFVPPLPTKQKSLPRSGDGNKKVVLERKKSDKGRDNNGGRIGAAAASTAPLAVGTNESRISPNGGATDSNKPGADGAAAASPCSPSATVVSVKNRPRPSRHEPRPLTCDILEFIGENLDQCGIFRNKYNRSEYTLPNSENARLVVADLRCDRYFFDEVLIAAFHLKDLLVDVEEDGVLFLGFIKSADFFNKAKVFILQNSGCLYLYRDQAFFKVANSLGDFARHGLLDVVVYTASCSLTDTDVSTLLNDENIRKALKSWVFSCDQKMIATAVGPTAEVNGNNGMSNRRGAAPRCCRRKNCGTTGGSGARDAGIRRGLSETEYRTRFLYGPLVSQANTKDMRCVTPLYLSGFISYVLKDLKRRAQSEKSWNETQHVGRAAEDMYERVREHLLTEVKRSLPELDLAMLKRQLDSLTGDCRCDYRVSTPYQHLRHILTTLAYVVYWTCYSNGGTCMSYSVYLSVRSLVALERLVFAELTWSKLKTAKKTSSGSGHHDRVQKHHHRPSKSTADLYVPPASEPCCTSKSKKILKTAPCQFNVSTAMATLELTDDDDNRISPGNNGHYYSDCDTEKYVCVLNDSYEL</sequence>
<feature type="compositionally biased region" description="Basic residues" evidence="1">
    <location>
        <begin position="719"/>
        <end position="728"/>
    </location>
</feature>
<accession>M1RV70</accession>
<reference evidence="2 3" key="1">
    <citation type="journal article" date="2013" name="Genome Announc.">
        <title>Complete Genome Sequence of Elephant Endotheliotropic Herpesvirus 1A.</title>
        <authorList>
            <person name="Ling P.D."/>
            <person name="Reid J.G."/>
            <person name="Qin X."/>
            <person name="Muzny D.M."/>
            <person name="Gibbs R."/>
            <person name="Petrosino J."/>
            <person name="Peng R."/>
            <person name="Zong J.C."/>
            <person name="Heaggans S.Y."/>
            <person name="Hayward G.S."/>
        </authorList>
    </citation>
    <scope>NUCLEOTIDE SEQUENCE [LARGE SCALE GENOMIC DNA]</scope>
    <source>
        <strain evidence="2">Kimba NAP23</strain>
    </source>
</reference>
<evidence type="ECO:0000313" key="3">
    <source>
        <dbReference type="Proteomes" id="UP000157603"/>
    </source>
</evidence>
<feature type="compositionally biased region" description="Pro residues" evidence="1">
    <location>
        <begin position="216"/>
        <end position="231"/>
    </location>
</feature>
<organism evidence="2 3">
    <name type="scientific">Elephant endotheliotropic herpesvirus 1A</name>
    <dbReference type="NCBI Taxonomy" id="759753"/>
    <lineage>
        <taxon>Viruses</taxon>
        <taxon>Duplodnaviria</taxon>
        <taxon>Heunggongvirae</taxon>
        <taxon>Peploviricota</taxon>
        <taxon>Herviviricetes</taxon>
        <taxon>Herpesvirales</taxon>
        <taxon>Orthoherpesviridae</taxon>
        <taxon>Betaherpesvirinae</taxon>
        <taxon>Proboscivirus</taxon>
        <taxon>Proboscivirus elephantidbeta1</taxon>
        <taxon>Elephantid herpesvirus 1</taxon>
    </lineage>
</organism>